<feature type="compositionally biased region" description="Basic and acidic residues" evidence="1">
    <location>
        <begin position="1066"/>
        <end position="1098"/>
    </location>
</feature>
<gene>
    <name evidence="3" type="ORF">CTEN210_04832</name>
</gene>
<dbReference type="Pfam" id="PF02181">
    <property type="entry name" value="FH2"/>
    <property type="match status" value="1"/>
</dbReference>
<dbReference type="Pfam" id="PF10152">
    <property type="entry name" value="CCDC53"/>
    <property type="match status" value="3"/>
</dbReference>
<feature type="compositionally biased region" description="Polar residues" evidence="1">
    <location>
        <begin position="70"/>
        <end position="82"/>
    </location>
</feature>
<feature type="compositionally biased region" description="Basic and acidic residues" evidence="1">
    <location>
        <begin position="659"/>
        <end position="691"/>
    </location>
</feature>
<feature type="region of interest" description="Disordered" evidence="1">
    <location>
        <begin position="867"/>
        <end position="924"/>
    </location>
</feature>
<evidence type="ECO:0000313" key="3">
    <source>
        <dbReference type="EMBL" id="GFH48356.1"/>
    </source>
</evidence>
<feature type="region of interest" description="Disordered" evidence="1">
    <location>
        <begin position="608"/>
        <end position="629"/>
    </location>
</feature>
<keyword evidence="4" id="KW-1185">Reference proteome</keyword>
<feature type="compositionally biased region" description="Basic and acidic residues" evidence="1">
    <location>
        <begin position="867"/>
        <end position="881"/>
    </location>
</feature>
<feature type="region of interest" description="Disordered" evidence="1">
    <location>
        <begin position="658"/>
        <end position="727"/>
    </location>
</feature>
<dbReference type="InterPro" id="IPR019309">
    <property type="entry name" value="WASHC3"/>
</dbReference>
<dbReference type="PROSITE" id="PS51444">
    <property type="entry name" value="FH2"/>
    <property type="match status" value="1"/>
</dbReference>
<reference evidence="3 4" key="1">
    <citation type="journal article" date="2021" name="Sci. Rep.">
        <title>The genome of the diatom Chaetoceros tenuissimus carries an ancient integrated fragment of an extant virus.</title>
        <authorList>
            <person name="Hongo Y."/>
            <person name="Kimura K."/>
            <person name="Takaki Y."/>
            <person name="Yoshida Y."/>
            <person name="Baba S."/>
            <person name="Kobayashi G."/>
            <person name="Nagasaki K."/>
            <person name="Hano T."/>
            <person name="Tomaru Y."/>
        </authorList>
    </citation>
    <scope>NUCLEOTIDE SEQUENCE [LARGE SCALE GENOMIC DNA]</scope>
    <source>
        <strain evidence="3 4">NIES-3715</strain>
    </source>
</reference>
<dbReference type="InterPro" id="IPR015425">
    <property type="entry name" value="FH2_Formin"/>
</dbReference>
<dbReference type="SMART" id="SM00498">
    <property type="entry name" value="FH2"/>
    <property type="match status" value="1"/>
</dbReference>
<evidence type="ECO:0000256" key="1">
    <source>
        <dbReference type="SAM" id="MobiDB-lite"/>
    </source>
</evidence>
<feature type="compositionally biased region" description="Basic and acidic residues" evidence="1">
    <location>
        <begin position="1477"/>
        <end position="1489"/>
    </location>
</feature>
<dbReference type="Proteomes" id="UP001054902">
    <property type="component" value="Unassembled WGS sequence"/>
</dbReference>
<feature type="region of interest" description="Disordered" evidence="1">
    <location>
        <begin position="345"/>
        <end position="364"/>
    </location>
</feature>
<dbReference type="GO" id="GO:0071203">
    <property type="term" value="C:WASH complex"/>
    <property type="evidence" value="ECO:0007669"/>
    <property type="project" value="InterPro"/>
</dbReference>
<feature type="compositionally biased region" description="Basic and acidic residues" evidence="1">
    <location>
        <begin position="174"/>
        <end position="189"/>
    </location>
</feature>
<dbReference type="Gene3D" id="1.20.58.2220">
    <property type="entry name" value="Formin, FH2 domain"/>
    <property type="match status" value="1"/>
</dbReference>
<feature type="region of interest" description="Disordered" evidence="1">
    <location>
        <begin position="554"/>
        <end position="586"/>
    </location>
</feature>
<protein>
    <recommendedName>
        <fullName evidence="2">FH2 domain-containing protein</fullName>
    </recommendedName>
</protein>
<feature type="compositionally biased region" description="Basic and acidic residues" evidence="1">
    <location>
        <begin position="10"/>
        <end position="23"/>
    </location>
</feature>
<feature type="compositionally biased region" description="Polar residues" evidence="1">
    <location>
        <begin position="434"/>
        <end position="443"/>
    </location>
</feature>
<dbReference type="InterPro" id="IPR051425">
    <property type="entry name" value="Formin_Homology"/>
</dbReference>
<feature type="region of interest" description="Disordered" evidence="1">
    <location>
        <begin position="1066"/>
        <end position="1100"/>
    </location>
</feature>
<evidence type="ECO:0000313" key="4">
    <source>
        <dbReference type="Proteomes" id="UP001054902"/>
    </source>
</evidence>
<proteinExistence type="predicted"/>
<comment type="caution">
    <text evidence="3">The sequence shown here is derived from an EMBL/GenBank/DDBJ whole genome shotgun (WGS) entry which is preliminary data.</text>
</comment>
<feature type="compositionally biased region" description="Low complexity" evidence="1">
    <location>
        <begin position="24"/>
        <end position="36"/>
    </location>
</feature>
<feature type="region of interest" description="Disordered" evidence="1">
    <location>
        <begin position="1477"/>
        <end position="1524"/>
    </location>
</feature>
<feature type="region of interest" description="Disordered" evidence="1">
    <location>
        <begin position="1"/>
        <end position="93"/>
    </location>
</feature>
<feature type="region of interest" description="Disordered" evidence="1">
    <location>
        <begin position="106"/>
        <end position="189"/>
    </location>
</feature>
<organism evidence="3 4">
    <name type="scientific">Chaetoceros tenuissimus</name>
    <dbReference type="NCBI Taxonomy" id="426638"/>
    <lineage>
        <taxon>Eukaryota</taxon>
        <taxon>Sar</taxon>
        <taxon>Stramenopiles</taxon>
        <taxon>Ochrophyta</taxon>
        <taxon>Bacillariophyta</taxon>
        <taxon>Coscinodiscophyceae</taxon>
        <taxon>Chaetocerotophycidae</taxon>
        <taxon>Chaetocerotales</taxon>
        <taxon>Chaetocerotaceae</taxon>
        <taxon>Chaetoceros</taxon>
    </lineage>
</organism>
<dbReference type="EMBL" id="BLLK01000027">
    <property type="protein sequence ID" value="GFH48356.1"/>
    <property type="molecule type" value="Genomic_DNA"/>
</dbReference>
<feature type="compositionally biased region" description="Polar residues" evidence="1">
    <location>
        <begin position="904"/>
        <end position="919"/>
    </location>
</feature>
<dbReference type="PANTHER" id="PTHR45725">
    <property type="entry name" value="FORMIN HOMOLOGY 2 FAMILY MEMBER"/>
    <property type="match status" value="1"/>
</dbReference>
<feature type="domain" description="FH2" evidence="2">
    <location>
        <begin position="1090"/>
        <end position="1494"/>
    </location>
</feature>
<name>A0AAD3CLV1_9STRA</name>
<sequence length="1524" mass="172069">MKSTTARRPNPRDKLKQLKERRVSSTISQQTVQTSIKVTKNASGNSKLEKQKPNHKARIRSARDGKETRSPLQNVDFNSPTKAGQIKVGSSSDVSKVNKVVFVHRKTKTPIESKKDSNRSKSLSNPHQMDMSEAIPSRSDSIQVDKAKVDRLNKAKSCQQKPHRNIDESTFNRNIEHNESEKEESSKEHEEFDAFLKELTDATHFGTVWKHFQILLGSTPQICEKDANVPYSEKTAEILNLACRNGANRASSAQIINIDEPNTSQNPVELFLVDEDETKKQKRISFEKPLLSEKNDARDEEIRNANVDVENKFKDAFWKTEERNPVRKESPITNSLQKELEKVASNGNVDTKPGFGSSNEPFEEQGDVGNFSHVSAKIYQNSCSNIDMQSSRKTVEEEEGTRNLEEYTSYLPKSNEGTPEWLKLLKQNKKSKSTFSSQNSPEALSNDESKEVGFQHIQLKKVPKPNEDWKSPIAKSTTECMYEGVLKSDRQEGGEDVKKNTSKPSLEVLSNDESKEVGFQHIQLKKVPKPNEDWKSPIAKSTTGCMYEGVLKSRRQESRDDVENNLSRQAPLSSFPLRPSTTSDFPTCAEESVEQTCTIKNIRNLNRSGSENRDLVPSISQESASPNNVITRSMDTEKEHEFQVYSDDTASSTSIISLHSEDNKSIDDSSELEHERHGRAENHSETTKKSPNEVVSDSHVCNEGTSPGQVIGNKIVKESDGNDDVPAPKLDYEELKLIAKYREMKKRGISDETIEYDLVRKGVSDSVKIHLQNEVKANLSTPSEKNQTLNDDDCNHEKPFNPFAGGGIAAAAAMAAQKKMKMTDETSNNTNVSNDQIDNAVSASQPFNPFAGGGIAAAAAMAAQKRVTDKNSMNKEEDTKSNRPPFNPFAGGGIAAAAALAAQKKSNQGNDTQNPLSSRTSEEKTVVALKDDPKFKKYFMMKKVGLDNEQIKHAMEKDGLDPAIFDGDHNKPYTPAPPAVALKDDPKFKKYFMMKKVGLDNEQIKHAMEKDGLDPAIFDGDHNKPYTPAPPAVALKDDPKFKKYFMMKKVGLDNEQIKHAMEKDGLDPAIFDGDHDKPAQKPSTRKGENGKKSDKPMERLPQVNITPINTSKNKVRNSLWGNEDITIGLKLDEVDMKRKFEKKRSAPQLPKVKLAVKTIEDSFSKVELIKDHTKKIKCASAYSNIKDLPTEDLIQAVNKVDSMYFKSREIVEHINTCLPADLEIAELREWKRLLASSEKSEDFLMGKLKDFEKFLIRISSVKRYREKIDALLFMLEFPSKVRNVRNNLSLIENACNEIKGSEKLRQILRFTLGCINTLNRNKVEAIVVSSLGELKNTKDGDKTMSVLEYIVNIILDQDEDLLAFIDEIPSLALVCKFTWKDSVDQEKNDIENKVRKVRLLENECITVRGFLEEQKLHSKGTFLADLRDEICTTKDRFKKLRTDYFAENENETSDLDWFEAFITFAKDLNEAKTKIEQQRERERMRERRINTKNRPNAQAHGFDRNSVASSELESLLHKQRQRSE</sequence>
<dbReference type="InterPro" id="IPR042201">
    <property type="entry name" value="FH2_Formin_sf"/>
</dbReference>
<feature type="compositionally biased region" description="Polar residues" evidence="1">
    <location>
        <begin position="37"/>
        <end position="46"/>
    </location>
</feature>
<dbReference type="PANTHER" id="PTHR45725:SF1">
    <property type="entry name" value="DISHEVELLED ASSOCIATED ACTIVATOR OF MORPHOGENESIS, ISOFORM D"/>
    <property type="match status" value="1"/>
</dbReference>
<feature type="compositionally biased region" description="Polar residues" evidence="1">
    <location>
        <begin position="618"/>
        <end position="629"/>
    </location>
</feature>
<feature type="region of interest" description="Disordered" evidence="1">
    <location>
        <begin position="388"/>
        <end position="415"/>
    </location>
</feature>
<feature type="region of interest" description="Disordered" evidence="1">
    <location>
        <begin position="432"/>
        <end position="451"/>
    </location>
</feature>
<feature type="compositionally biased region" description="Basic and acidic residues" evidence="1">
    <location>
        <begin position="109"/>
        <end position="119"/>
    </location>
</feature>
<accession>A0AAD3CLV1</accession>
<dbReference type="SUPFAM" id="SSF101447">
    <property type="entry name" value="Formin homology 2 domain (FH2 domain)"/>
    <property type="match status" value="1"/>
</dbReference>
<evidence type="ECO:0000259" key="2">
    <source>
        <dbReference type="PROSITE" id="PS51444"/>
    </source>
</evidence>
<feature type="compositionally biased region" description="Basic and acidic residues" evidence="1">
    <location>
        <begin position="143"/>
        <end position="153"/>
    </location>
</feature>